<sequence length="539" mass="58990">MRFEDWDIILFPQDSHIPIQEFNTASFITNSSSNHHLHIVTCYIASLLPSSPFRISLHSWARQPKPSDITGSKRKRQHQTLYEIRVIIDGIEVSQSLHEPTSRWPVEIGVGGLPLTPSIHSRQISHGLRFPSFQSDILTQTSWDPANDRGRIKVLILEQPVDGTSSLGTRKLRSANELVCFSFQHAPRDVLERAGIAYPIRNPLYSAPGSPRQDSSVVTTGRPSSQIPTSTMCLPSILLPGPDDHAKYAARHGGHQSNSVIGDLLLEKGLGRVTRILPQGHIAKGPSVGTWSAPRYNLSTLTKPFTAARSLPSPIQSIAQPDRIGKRKKDISQNQNTGQKKQAVNVARQQTISDCNGSIRSNKDDVAQALMSAHTPEIIPFDSTTGYRHHGNNPLGSGPEGQNAVLPSGAGEIGQHRDNSHMSSMSKTTDGISALDVDTTSAVDGHRSPAHIDSPNGTESVETRLFTALGEVMGHELNLLPANRNRIAYGIDDIENQPRDKLGCERFTSPSKEEENSPTLKVLQYGQSNRHSQGPHLRG</sequence>
<feature type="region of interest" description="Disordered" evidence="1">
    <location>
        <begin position="381"/>
        <end position="430"/>
    </location>
</feature>
<accession>A0A6A5XXZ9</accession>
<evidence type="ECO:0000313" key="3">
    <source>
        <dbReference type="Proteomes" id="UP000799778"/>
    </source>
</evidence>
<dbReference type="Proteomes" id="UP000799778">
    <property type="component" value="Unassembled WGS sequence"/>
</dbReference>
<gene>
    <name evidence="2" type="ORF">BU24DRAFT_156661</name>
</gene>
<feature type="region of interest" description="Disordered" evidence="1">
    <location>
        <begin position="207"/>
        <end position="230"/>
    </location>
</feature>
<evidence type="ECO:0000256" key="1">
    <source>
        <dbReference type="SAM" id="MobiDB-lite"/>
    </source>
</evidence>
<reference evidence="2" key="1">
    <citation type="journal article" date="2020" name="Stud. Mycol.">
        <title>101 Dothideomycetes genomes: a test case for predicting lifestyles and emergence of pathogens.</title>
        <authorList>
            <person name="Haridas S."/>
            <person name="Albert R."/>
            <person name="Binder M."/>
            <person name="Bloem J."/>
            <person name="Labutti K."/>
            <person name="Salamov A."/>
            <person name="Andreopoulos B."/>
            <person name="Baker S."/>
            <person name="Barry K."/>
            <person name="Bills G."/>
            <person name="Bluhm B."/>
            <person name="Cannon C."/>
            <person name="Castanera R."/>
            <person name="Culley D."/>
            <person name="Daum C."/>
            <person name="Ezra D."/>
            <person name="Gonzalez J."/>
            <person name="Henrissat B."/>
            <person name="Kuo A."/>
            <person name="Liang C."/>
            <person name="Lipzen A."/>
            <person name="Lutzoni F."/>
            <person name="Magnuson J."/>
            <person name="Mondo S."/>
            <person name="Nolan M."/>
            <person name="Ohm R."/>
            <person name="Pangilinan J."/>
            <person name="Park H.-J."/>
            <person name="Ramirez L."/>
            <person name="Alfaro M."/>
            <person name="Sun H."/>
            <person name="Tritt A."/>
            <person name="Yoshinaga Y."/>
            <person name="Zwiers L.-H."/>
            <person name="Turgeon B."/>
            <person name="Goodwin S."/>
            <person name="Spatafora J."/>
            <person name="Crous P."/>
            <person name="Grigoriev I."/>
        </authorList>
    </citation>
    <scope>NUCLEOTIDE SEQUENCE</scope>
    <source>
        <strain evidence="2">CBS 175.79</strain>
    </source>
</reference>
<protein>
    <submittedName>
        <fullName evidence="2">Uncharacterized protein</fullName>
    </submittedName>
</protein>
<feature type="compositionally biased region" description="Polar residues" evidence="1">
    <location>
        <begin position="421"/>
        <end position="430"/>
    </location>
</feature>
<evidence type="ECO:0000313" key="2">
    <source>
        <dbReference type="EMBL" id="KAF2017707.1"/>
    </source>
</evidence>
<dbReference type="EMBL" id="ML978068">
    <property type="protein sequence ID" value="KAF2017707.1"/>
    <property type="molecule type" value="Genomic_DNA"/>
</dbReference>
<feature type="compositionally biased region" description="Polar residues" evidence="1">
    <location>
        <begin position="332"/>
        <end position="345"/>
    </location>
</feature>
<feature type="region of interest" description="Disordered" evidence="1">
    <location>
        <begin position="322"/>
        <end position="345"/>
    </location>
</feature>
<feature type="region of interest" description="Disordered" evidence="1">
    <location>
        <begin position="500"/>
        <end position="539"/>
    </location>
</feature>
<proteinExistence type="predicted"/>
<dbReference type="AlphaFoldDB" id="A0A6A5XXZ9"/>
<dbReference type="OrthoDB" id="5417628at2759"/>
<dbReference type="RefSeq" id="XP_033386046.1">
    <property type="nucleotide sequence ID" value="XM_033521330.1"/>
</dbReference>
<organism evidence="2 3">
    <name type="scientific">Aaosphaeria arxii CBS 175.79</name>
    <dbReference type="NCBI Taxonomy" id="1450172"/>
    <lineage>
        <taxon>Eukaryota</taxon>
        <taxon>Fungi</taxon>
        <taxon>Dikarya</taxon>
        <taxon>Ascomycota</taxon>
        <taxon>Pezizomycotina</taxon>
        <taxon>Dothideomycetes</taxon>
        <taxon>Pleosporomycetidae</taxon>
        <taxon>Pleosporales</taxon>
        <taxon>Pleosporales incertae sedis</taxon>
        <taxon>Aaosphaeria</taxon>
    </lineage>
</organism>
<dbReference type="GeneID" id="54278727"/>
<name>A0A6A5XXZ9_9PLEO</name>
<keyword evidence="3" id="KW-1185">Reference proteome</keyword>
<feature type="compositionally biased region" description="Polar residues" evidence="1">
    <location>
        <begin position="212"/>
        <end position="230"/>
    </location>
</feature>